<feature type="transmembrane region" description="Helical" evidence="2">
    <location>
        <begin position="82"/>
        <end position="104"/>
    </location>
</feature>
<dbReference type="EMBL" id="KB932245">
    <property type="protein sequence ID" value="KCV67306.1"/>
    <property type="molecule type" value="Genomic_DNA"/>
</dbReference>
<dbReference type="GeneID" id="20530996"/>
<gene>
    <name evidence="4" type="ORF">H696_06271</name>
</gene>
<feature type="transmembrane region" description="Helical" evidence="2">
    <location>
        <begin position="382"/>
        <end position="400"/>
    </location>
</feature>
<feature type="compositionally biased region" description="Low complexity" evidence="1">
    <location>
        <begin position="252"/>
        <end position="270"/>
    </location>
</feature>
<evidence type="ECO:0000313" key="4">
    <source>
        <dbReference type="EMBL" id="KCV67306.1"/>
    </source>
</evidence>
<dbReference type="AlphaFoldDB" id="A0A058YZK7"/>
<dbReference type="RefSeq" id="XP_009498288.1">
    <property type="nucleotide sequence ID" value="XM_009500013.1"/>
</dbReference>
<protein>
    <submittedName>
        <fullName evidence="4">Uncharacterized protein</fullName>
    </submittedName>
</protein>
<feature type="compositionally biased region" description="Polar residues" evidence="1">
    <location>
        <begin position="200"/>
        <end position="217"/>
    </location>
</feature>
<keyword evidence="2" id="KW-1133">Transmembrane helix</keyword>
<feature type="transmembrane region" description="Helical" evidence="2">
    <location>
        <begin position="116"/>
        <end position="135"/>
    </location>
</feature>
<feature type="transmembrane region" description="Helical" evidence="2">
    <location>
        <begin position="412"/>
        <end position="433"/>
    </location>
</feature>
<evidence type="ECO:0000256" key="2">
    <source>
        <dbReference type="SAM" id="Phobius"/>
    </source>
</evidence>
<dbReference type="Proteomes" id="UP000030693">
    <property type="component" value="Unassembled WGS sequence"/>
</dbReference>
<evidence type="ECO:0000256" key="3">
    <source>
        <dbReference type="SAM" id="SignalP"/>
    </source>
</evidence>
<keyword evidence="5" id="KW-1185">Reference proteome</keyword>
<feature type="signal peptide" evidence="3">
    <location>
        <begin position="1"/>
        <end position="20"/>
    </location>
</feature>
<accession>A0A058YZK7</accession>
<evidence type="ECO:0000313" key="5">
    <source>
        <dbReference type="Proteomes" id="UP000030693"/>
    </source>
</evidence>
<dbReference type="GO" id="GO:0016020">
    <property type="term" value="C:membrane"/>
    <property type="evidence" value="ECO:0007669"/>
    <property type="project" value="UniProtKB-SubCell"/>
</dbReference>
<keyword evidence="2" id="KW-0812">Transmembrane</keyword>
<sequence>MGVISLQLWQLLLVLVPVNAAISFASASISFTAWNLIVPLLGSIFGIPLRVCVLLSVVTDIVNALVLLVLNVRQQLVDGKVGMLLSLVGFAVTATWAHCAPHFLEQNVGVVGQTLYILPLIMATGFLIRAVVASVQASRARRAKIQETVAPELDTVLPPPPPPPSAKPMEDLEMQALATVAEGKLLPPVATGPGPESDLSDYSPSFGSDSDITSVGSPDSLHGPLSIGGSDDLLYPAGGQVVWPAARAINPRPGPAAGARPGARPGRPAAPEAPPAPGVSLSWWDKLLLPHAPLIRWYGLAKTSRIPLRLALVVANVSIMSSLSGLLFFGGGMVMAVAQGIFLRADIRSCAATSSMITLFVMLGALSALLRDPTGEIYTFDLGMMVIVSGVCSTLFTLLGHLCMRRLRQQDLYYVISAILFAIGIGILVQQLLQ</sequence>
<organism evidence="4">
    <name type="scientific">Fonticula alba</name>
    <name type="common">Slime mold</name>
    <dbReference type="NCBI Taxonomy" id="691883"/>
    <lineage>
        <taxon>Eukaryota</taxon>
        <taxon>Rotosphaerida</taxon>
        <taxon>Fonticulaceae</taxon>
        <taxon>Fonticula</taxon>
    </lineage>
</organism>
<keyword evidence="2" id="KW-0472">Membrane</keyword>
<dbReference type="eggNOG" id="ENOG502SXA2">
    <property type="taxonomic scope" value="Eukaryota"/>
</dbReference>
<feature type="transmembrane region" description="Helical" evidence="2">
    <location>
        <begin position="44"/>
        <end position="70"/>
    </location>
</feature>
<dbReference type="OMA" id="HAPLIRW"/>
<keyword evidence="3" id="KW-0732">Signal</keyword>
<feature type="chain" id="PRO_5001566092" evidence="3">
    <location>
        <begin position="21"/>
        <end position="434"/>
    </location>
</feature>
<feature type="region of interest" description="Disordered" evidence="1">
    <location>
        <begin position="183"/>
        <end position="223"/>
    </location>
</feature>
<feature type="region of interest" description="Disordered" evidence="1">
    <location>
        <begin position="252"/>
        <end position="275"/>
    </location>
</feature>
<proteinExistence type="predicted"/>
<reference evidence="4" key="1">
    <citation type="submission" date="2013-04" db="EMBL/GenBank/DDBJ databases">
        <title>The Genome Sequence of Fonticula alba ATCC 38817.</title>
        <authorList>
            <consortium name="The Broad Institute Genomics Platform"/>
            <person name="Russ C."/>
            <person name="Cuomo C."/>
            <person name="Burger G."/>
            <person name="Gray M.W."/>
            <person name="Holland P.W.H."/>
            <person name="King N."/>
            <person name="Lang F.B.F."/>
            <person name="Roger A.J."/>
            <person name="Ruiz-Trillo I."/>
            <person name="Brown M."/>
            <person name="Walker B."/>
            <person name="Young S."/>
            <person name="Zeng Q."/>
            <person name="Gargeya S."/>
            <person name="Fitzgerald M."/>
            <person name="Haas B."/>
            <person name="Abouelleil A."/>
            <person name="Allen A.W."/>
            <person name="Alvarado L."/>
            <person name="Arachchi H.M."/>
            <person name="Berlin A.M."/>
            <person name="Chapman S.B."/>
            <person name="Gainer-Dewar J."/>
            <person name="Goldberg J."/>
            <person name="Griggs A."/>
            <person name="Gujja S."/>
            <person name="Hansen M."/>
            <person name="Howarth C."/>
            <person name="Imamovic A."/>
            <person name="Ireland A."/>
            <person name="Larimer J."/>
            <person name="McCowan C."/>
            <person name="Murphy C."/>
            <person name="Pearson M."/>
            <person name="Poon T.W."/>
            <person name="Priest M."/>
            <person name="Roberts A."/>
            <person name="Saif S."/>
            <person name="Shea T."/>
            <person name="Sisk P."/>
            <person name="Sykes S."/>
            <person name="Wortman J."/>
            <person name="Nusbaum C."/>
            <person name="Birren B."/>
        </authorList>
    </citation>
    <scope>NUCLEOTIDE SEQUENCE [LARGE SCALE GENOMIC DNA]</scope>
    <source>
        <strain evidence="4">ATCC 38817</strain>
    </source>
</reference>
<name>A0A058YZK7_FONAL</name>
<evidence type="ECO:0000256" key="1">
    <source>
        <dbReference type="SAM" id="MobiDB-lite"/>
    </source>
</evidence>